<dbReference type="AlphaFoldDB" id="U6GAL3"/>
<protein>
    <submittedName>
        <fullName evidence="4">Uncharacterized protein</fullName>
    </submittedName>
</protein>
<dbReference type="GeneID" id="25270300"/>
<keyword evidence="5" id="KW-1185">Reference proteome</keyword>
<keyword evidence="3" id="KW-0732">Signal</keyword>
<evidence type="ECO:0000256" key="3">
    <source>
        <dbReference type="SAM" id="SignalP"/>
    </source>
</evidence>
<evidence type="ECO:0000313" key="5">
    <source>
        <dbReference type="Proteomes" id="UP000018050"/>
    </source>
</evidence>
<keyword evidence="2" id="KW-0472">Membrane</keyword>
<feature type="region of interest" description="Disordered" evidence="1">
    <location>
        <begin position="98"/>
        <end position="142"/>
    </location>
</feature>
<feature type="transmembrane region" description="Helical" evidence="2">
    <location>
        <begin position="61"/>
        <end position="83"/>
    </location>
</feature>
<name>U6GAL3_EIMAC</name>
<dbReference type="VEuPathDB" id="ToxoDB:EAH_00022300"/>
<sequence length="251" mass="27446">MLRALTFAAWAAYLTIPLAEGGGGADLLGQEVPSKSTFPHGVGNEQLQQYLQGKQPKKASLAILPALGVGIFAALSMGLSLVLKSILRFISRKVGGNVPSGSWHSSGGAEEINEEAAEGVSSPGWSSAEVDPGATSTTIESVPAYNPSVLGSEEVQSRIDEMELLLQRIKEAEDSDNNLDSTGMTFERLLQQANYYRQHNENADFEPSVPEEQILKFRELLQYLIDAIMLHYGPDRCVYIFRDQLMWNAEL</sequence>
<evidence type="ECO:0000313" key="4">
    <source>
        <dbReference type="EMBL" id="CDI77170.1"/>
    </source>
</evidence>
<feature type="chain" id="PRO_5004669621" evidence="3">
    <location>
        <begin position="22"/>
        <end position="251"/>
    </location>
</feature>
<keyword evidence="2" id="KW-1133">Transmembrane helix</keyword>
<gene>
    <name evidence="4" type="ORF">EAH_00022300</name>
</gene>
<evidence type="ECO:0000256" key="1">
    <source>
        <dbReference type="SAM" id="MobiDB-lite"/>
    </source>
</evidence>
<feature type="signal peptide" evidence="3">
    <location>
        <begin position="1"/>
        <end position="21"/>
    </location>
</feature>
<evidence type="ECO:0000256" key="2">
    <source>
        <dbReference type="SAM" id="Phobius"/>
    </source>
</evidence>
<dbReference type="OrthoDB" id="348205at2759"/>
<dbReference type="Proteomes" id="UP000018050">
    <property type="component" value="Unassembled WGS sequence"/>
</dbReference>
<organism evidence="4 5">
    <name type="scientific">Eimeria acervulina</name>
    <name type="common">Coccidian parasite</name>
    <dbReference type="NCBI Taxonomy" id="5801"/>
    <lineage>
        <taxon>Eukaryota</taxon>
        <taxon>Sar</taxon>
        <taxon>Alveolata</taxon>
        <taxon>Apicomplexa</taxon>
        <taxon>Conoidasida</taxon>
        <taxon>Coccidia</taxon>
        <taxon>Eucoccidiorida</taxon>
        <taxon>Eimeriorina</taxon>
        <taxon>Eimeriidae</taxon>
        <taxon>Eimeria</taxon>
    </lineage>
</organism>
<reference evidence="4" key="2">
    <citation type="submission" date="2013-10" db="EMBL/GenBank/DDBJ databases">
        <authorList>
            <person name="Aslett M."/>
        </authorList>
    </citation>
    <scope>NUCLEOTIDE SEQUENCE [LARGE SCALE GENOMIC DNA]</scope>
    <source>
        <strain evidence="4">Houghton</strain>
    </source>
</reference>
<reference evidence="4" key="1">
    <citation type="submission" date="2013-10" db="EMBL/GenBank/DDBJ databases">
        <title>Genomic analysis of the causative agents of coccidiosis in chickens.</title>
        <authorList>
            <person name="Reid A.J."/>
            <person name="Blake D."/>
            <person name="Billington K."/>
            <person name="Browne H."/>
            <person name="Dunn M."/>
            <person name="Hung S."/>
            <person name="Kawahara F."/>
            <person name="Miranda-Saavedra D."/>
            <person name="Mourier T."/>
            <person name="Nagra H."/>
            <person name="Otto T.D."/>
            <person name="Rawlings N."/>
            <person name="Sanchez A."/>
            <person name="Sanders M."/>
            <person name="Subramaniam C."/>
            <person name="Tay Y."/>
            <person name="Dear P."/>
            <person name="Doerig C."/>
            <person name="Gruber A."/>
            <person name="Parkinson J."/>
            <person name="Shirley M."/>
            <person name="Wan K.L."/>
            <person name="Berriman M."/>
            <person name="Tomley F."/>
            <person name="Pain A."/>
        </authorList>
    </citation>
    <scope>NUCLEOTIDE SEQUENCE [LARGE SCALE GENOMIC DNA]</scope>
    <source>
        <strain evidence="4">Houghton</strain>
    </source>
</reference>
<dbReference type="EMBL" id="HG670573">
    <property type="protein sequence ID" value="CDI77170.1"/>
    <property type="molecule type" value="Genomic_DNA"/>
</dbReference>
<accession>U6GAL3</accession>
<proteinExistence type="predicted"/>
<keyword evidence="2" id="KW-0812">Transmembrane</keyword>
<dbReference type="RefSeq" id="XP_013252420.1">
    <property type="nucleotide sequence ID" value="XM_013396966.1"/>
</dbReference>